<organism evidence="2 3">
    <name type="scientific">Phellinidium pouzarii</name>
    <dbReference type="NCBI Taxonomy" id="167371"/>
    <lineage>
        <taxon>Eukaryota</taxon>
        <taxon>Fungi</taxon>
        <taxon>Dikarya</taxon>
        <taxon>Basidiomycota</taxon>
        <taxon>Agaricomycotina</taxon>
        <taxon>Agaricomycetes</taxon>
        <taxon>Hymenochaetales</taxon>
        <taxon>Hymenochaetaceae</taxon>
        <taxon>Phellinidium</taxon>
    </lineage>
</organism>
<evidence type="ECO:0000313" key="3">
    <source>
        <dbReference type="Proteomes" id="UP000308199"/>
    </source>
</evidence>
<feature type="non-terminal residue" evidence="2">
    <location>
        <position position="1"/>
    </location>
</feature>
<dbReference type="EMBL" id="SGPK01000475">
    <property type="protein sequence ID" value="THH03277.1"/>
    <property type="molecule type" value="Genomic_DNA"/>
</dbReference>
<accession>A0A4S4KXB8</accession>
<dbReference type="AlphaFoldDB" id="A0A4S4KXB8"/>
<feature type="compositionally biased region" description="Basic and acidic residues" evidence="1">
    <location>
        <begin position="193"/>
        <end position="204"/>
    </location>
</feature>
<protein>
    <submittedName>
        <fullName evidence="2">Uncharacterized protein</fullName>
    </submittedName>
</protein>
<name>A0A4S4KXB8_9AGAM</name>
<sequence>DHLPPPHNAPAISLTTSDAPEDASWTRVSTRKRAEANTTTEAELLTSDTNLTTSVTGPENTEEEEEEEESAQDSENRKTFAERMLPRPRKTGVEDMEDEPLQPTLARVIRVKPAPNEKPAKGFSWGDYEDYAQAEDGTSADGDADDVWEEVKSKRRTKPDIASSALASSADSLPITQRASTTSETKRQRQNAKRHEAAKTDKQAQELGRLARLAQHKREVERARIAEQYSGSKEASGGMIASVADNGKLALLARNTEPTLVHLDQHTLCWDRNQRADLASQLAGGLESLEQESEVAPGLEVAPQVASEEQKWPALARAAAELDFGLVLAYGSVNVASGPDFVVDLAGVDLAGALVGVVPAEVVPAGMDSVGVLLGYAVEVAAGLDLEWNLAYTAGAADELDSEPDQVSAVELAEAGAEAVHMDEVQPELVAEGETETGRRQAEGMGYMPPRDLQEAGLVRKDLRAVAQGMVASTAAAEPYTWDQEYHIVEVPEQEKPIHKRYLAVENRSNLDRIRGRKQAHDTPDGAAERAEMTVARHKLEKFSI</sequence>
<reference evidence="2 3" key="1">
    <citation type="submission" date="2019-02" db="EMBL/GenBank/DDBJ databases">
        <title>Genome sequencing of the rare red list fungi Phellinidium pouzarii.</title>
        <authorList>
            <person name="Buettner E."/>
            <person name="Kellner H."/>
        </authorList>
    </citation>
    <scope>NUCLEOTIDE SEQUENCE [LARGE SCALE GENOMIC DNA]</scope>
    <source>
        <strain evidence="2 3">DSM 108285</strain>
    </source>
</reference>
<comment type="caution">
    <text evidence="2">The sequence shown here is derived from an EMBL/GenBank/DDBJ whole genome shotgun (WGS) entry which is preliminary data.</text>
</comment>
<dbReference type="Proteomes" id="UP000308199">
    <property type="component" value="Unassembled WGS sequence"/>
</dbReference>
<feature type="compositionally biased region" description="Acidic residues" evidence="1">
    <location>
        <begin position="60"/>
        <end position="72"/>
    </location>
</feature>
<dbReference type="OrthoDB" id="2564465at2759"/>
<feature type="region of interest" description="Disordered" evidence="1">
    <location>
        <begin position="1"/>
        <end position="207"/>
    </location>
</feature>
<keyword evidence="3" id="KW-1185">Reference proteome</keyword>
<evidence type="ECO:0000313" key="2">
    <source>
        <dbReference type="EMBL" id="THH03277.1"/>
    </source>
</evidence>
<feature type="compositionally biased region" description="Polar residues" evidence="1">
    <location>
        <begin position="46"/>
        <end position="59"/>
    </location>
</feature>
<feature type="compositionally biased region" description="Basic and acidic residues" evidence="1">
    <location>
        <begin position="74"/>
        <end position="85"/>
    </location>
</feature>
<gene>
    <name evidence="2" type="ORF">EW145_g6383</name>
</gene>
<proteinExistence type="predicted"/>
<evidence type="ECO:0000256" key="1">
    <source>
        <dbReference type="SAM" id="MobiDB-lite"/>
    </source>
</evidence>
<feature type="region of interest" description="Disordered" evidence="1">
    <location>
        <begin position="430"/>
        <end position="449"/>
    </location>
</feature>
<feature type="compositionally biased region" description="Low complexity" evidence="1">
    <location>
        <begin position="160"/>
        <end position="175"/>
    </location>
</feature>